<protein>
    <submittedName>
        <fullName evidence="2">Uncharacterized protein</fullName>
    </submittedName>
</protein>
<name>A0AA35K432_9SAUR</name>
<evidence type="ECO:0000313" key="3">
    <source>
        <dbReference type="Proteomes" id="UP001178461"/>
    </source>
</evidence>
<dbReference type="AlphaFoldDB" id="A0AA35K432"/>
<evidence type="ECO:0000256" key="1">
    <source>
        <dbReference type="SAM" id="MobiDB-lite"/>
    </source>
</evidence>
<accession>A0AA35K432</accession>
<organism evidence="2 3">
    <name type="scientific">Podarcis lilfordi</name>
    <name type="common">Lilford's wall lizard</name>
    <dbReference type="NCBI Taxonomy" id="74358"/>
    <lineage>
        <taxon>Eukaryota</taxon>
        <taxon>Metazoa</taxon>
        <taxon>Chordata</taxon>
        <taxon>Craniata</taxon>
        <taxon>Vertebrata</taxon>
        <taxon>Euteleostomi</taxon>
        <taxon>Lepidosauria</taxon>
        <taxon>Squamata</taxon>
        <taxon>Bifurcata</taxon>
        <taxon>Unidentata</taxon>
        <taxon>Episquamata</taxon>
        <taxon>Laterata</taxon>
        <taxon>Lacertibaenia</taxon>
        <taxon>Lacertidae</taxon>
        <taxon>Podarcis</taxon>
    </lineage>
</organism>
<proteinExistence type="predicted"/>
<feature type="region of interest" description="Disordered" evidence="1">
    <location>
        <begin position="138"/>
        <end position="161"/>
    </location>
</feature>
<gene>
    <name evidence="2" type="ORF">PODLI_1B028059</name>
</gene>
<sequence>MLRSGFTEAILLCHVNLLEDLCGERFCIWPNGDHRRAELEDEEKIHPILHLKDSFVPVSSPWEHWTASSHVTPSNTESYSSRSSKCSNSSAICTGAEVTAGEVTLSFFCLRKEECYIPPKLPSLELTTRVGTAAPAPDCNEENGKQNCSEDMESGEAAAKSATSQWLNNGFGYQHVQQNACLALHAGKFTR</sequence>
<dbReference type="EMBL" id="OX395128">
    <property type="protein sequence ID" value="CAI5770399.1"/>
    <property type="molecule type" value="Genomic_DNA"/>
</dbReference>
<dbReference type="Proteomes" id="UP001178461">
    <property type="component" value="Chromosome 3"/>
</dbReference>
<evidence type="ECO:0000313" key="2">
    <source>
        <dbReference type="EMBL" id="CAI5770399.1"/>
    </source>
</evidence>
<reference evidence="2" key="1">
    <citation type="submission" date="2022-12" db="EMBL/GenBank/DDBJ databases">
        <authorList>
            <person name="Alioto T."/>
            <person name="Alioto T."/>
            <person name="Gomez Garrido J."/>
        </authorList>
    </citation>
    <scope>NUCLEOTIDE SEQUENCE</scope>
</reference>
<keyword evidence="3" id="KW-1185">Reference proteome</keyword>